<evidence type="ECO:0000313" key="2">
    <source>
        <dbReference type="Proteomes" id="UP000199611"/>
    </source>
</evidence>
<dbReference type="InterPro" id="IPR002763">
    <property type="entry name" value="DUF72"/>
</dbReference>
<dbReference type="RefSeq" id="WP_093394342.1">
    <property type="nucleotide sequence ID" value="NZ_FOUU01000003.1"/>
</dbReference>
<dbReference type="Pfam" id="PF01904">
    <property type="entry name" value="DUF72"/>
    <property type="match status" value="1"/>
</dbReference>
<evidence type="ECO:0000313" key="1">
    <source>
        <dbReference type="EMBL" id="SFM72491.1"/>
    </source>
</evidence>
<dbReference type="Proteomes" id="UP000199611">
    <property type="component" value="Unassembled WGS sequence"/>
</dbReference>
<accession>A0A1I4T785</accession>
<dbReference type="STRING" id="39841.SAMN05660836_01264"/>
<proteinExistence type="predicted"/>
<dbReference type="PANTHER" id="PTHR30348:SF4">
    <property type="entry name" value="DUF72 DOMAIN-CONTAINING PROTEIN"/>
    <property type="match status" value="1"/>
</dbReference>
<name>A0A1I4T785_9BACT</name>
<dbReference type="SUPFAM" id="SSF117396">
    <property type="entry name" value="TM1631-like"/>
    <property type="match status" value="1"/>
</dbReference>
<dbReference type="EMBL" id="FOUU01000003">
    <property type="protein sequence ID" value="SFM72491.1"/>
    <property type="molecule type" value="Genomic_DNA"/>
</dbReference>
<protein>
    <submittedName>
        <fullName evidence="1">Uncharacterized conserved protein YecE, DUF72 family</fullName>
    </submittedName>
</protein>
<organism evidence="1 2">
    <name type="scientific">Thermodesulforhabdus norvegica</name>
    <dbReference type="NCBI Taxonomy" id="39841"/>
    <lineage>
        <taxon>Bacteria</taxon>
        <taxon>Pseudomonadati</taxon>
        <taxon>Thermodesulfobacteriota</taxon>
        <taxon>Syntrophobacteria</taxon>
        <taxon>Syntrophobacterales</taxon>
        <taxon>Thermodesulforhabdaceae</taxon>
        <taxon>Thermodesulforhabdus</taxon>
    </lineage>
</organism>
<dbReference type="OrthoDB" id="9780310at2"/>
<dbReference type="AlphaFoldDB" id="A0A1I4T785"/>
<sequence>MISSEKPCVRVGTSGWNYRHWKEVFYPKGLSSRKWLEFYATHFNTVEVNATFYRTLPEKTFAGWYDRTPEGFLWSVKAPRKITHHLRLENAASLCKEFLNSLSPLREKLGPILFQLPPGLKYTPEKHRTFLELISRIPLAVIEPRNNTWFEDAVLEELKSHRIALCISHSGGRFPYLETITSNFAYLRLHGPKRLYASEYSLKDLEAWAGKIRAWNVPSFVYFNNDFNGYAVKNALQLLEILQQI</sequence>
<keyword evidence="2" id="KW-1185">Reference proteome</keyword>
<reference evidence="1 2" key="1">
    <citation type="submission" date="2016-10" db="EMBL/GenBank/DDBJ databases">
        <authorList>
            <person name="de Groot N.N."/>
        </authorList>
    </citation>
    <scope>NUCLEOTIDE SEQUENCE [LARGE SCALE GENOMIC DNA]</scope>
    <source>
        <strain evidence="1 2">DSM 9990</strain>
    </source>
</reference>
<dbReference type="InterPro" id="IPR036520">
    <property type="entry name" value="UPF0759_sf"/>
</dbReference>
<dbReference type="Gene3D" id="3.20.20.410">
    <property type="entry name" value="Protein of unknown function UPF0759"/>
    <property type="match status" value="1"/>
</dbReference>
<gene>
    <name evidence="1" type="ORF">SAMN05660836_01264</name>
</gene>
<dbReference type="PANTHER" id="PTHR30348">
    <property type="entry name" value="UNCHARACTERIZED PROTEIN YECE"/>
    <property type="match status" value="1"/>
</dbReference>